<dbReference type="CDD" id="cd16841">
    <property type="entry name" value="RraA_family"/>
    <property type="match status" value="1"/>
</dbReference>
<reference evidence="14 15" key="1">
    <citation type="submission" date="2018-12" db="EMBL/GenBank/DDBJ databases">
        <title>Bacillus chawlae sp. nov., Bacillus glennii sp. nov., and Bacillus saganii sp. nov. Isolated from the Vehicle Assembly Building at Kennedy Space Center where the Viking Spacecraft were Assembled.</title>
        <authorList>
            <person name="Seuylemezian A."/>
            <person name="Vaishampayan P."/>
        </authorList>
    </citation>
    <scope>NUCLEOTIDE SEQUENCE [LARGE SCALE GENOMIC DNA]</scope>
    <source>
        <strain evidence="14 15">L5</strain>
    </source>
</reference>
<comment type="cofactor">
    <cofactor evidence="13">
        <name>Mg(2+)</name>
        <dbReference type="ChEBI" id="CHEBI:18420"/>
    </cofactor>
</comment>
<comment type="catalytic activity">
    <reaction evidence="12">
        <text>oxaloacetate + H(+) = pyruvate + CO2</text>
        <dbReference type="Rhea" id="RHEA:15641"/>
        <dbReference type="ChEBI" id="CHEBI:15361"/>
        <dbReference type="ChEBI" id="CHEBI:15378"/>
        <dbReference type="ChEBI" id="CHEBI:16452"/>
        <dbReference type="ChEBI" id="CHEBI:16526"/>
        <dbReference type="EC" id="4.1.1.112"/>
    </reaction>
</comment>
<evidence type="ECO:0000313" key="15">
    <source>
        <dbReference type="Proteomes" id="UP000267430"/>
    </source>
</evidence>
<evidence type="ECO:0000256" key="13">
    <source>
        <dbReference type="PIRSR" id="PIRSR605493-1"/>
    </source>
</evidence>
<feature type="binding site" evidence="13">
    <location>
        <position position="127"/>
    </location>
    <ligand>
        <name>substrate</name>
    </ligand>
</feature>
<feature type="binding site" evidence="13">
    <location>
        <position position="128"/>
    </location>
    <ligand>
        <name>Mg(2+)</name>
        <dbReference type="ChEBI" id="CHEBI:18420"/>
    </ligand>
</feature>
<comment type="subunit">
    <text evidence="4">Homotrimer.</text>
</comment>
<evidence type="ECO:0000256" key="9">
    <source>
        <dbReference type="ARBA" id="ARBA00029596"/>
    </source>
</evidence>
<evidence type="ECO:0000256" key="2">
    <source>
        <dbReference type="ARBA" id="ARBA00001968"/>
    </source>
</evidence>
<dbReference type="SUPFAM" id="SSF89562">
    <property type="entry name" value="RraA-like"/>
    <property type="match status" value="1"/>
</dbReference>
<organism evidence="14 15">
    <name type="scientific">Peribacillus cavernae</name>
    <dbReference type="NCBI Taxonomy" id="1674310"/>
    <lineage>
        <taxon>Bacteria</taxon>
        <taxon>Bacillati</taxon>
        <taxon>Bacillota</taxon>
        <taxon>Bacilli</taxon>
        <taxon>Bacillales</taxon>
        <taxon>Bacillaceae</taxon>
        <taxon>Peribacillus</taxon>
    </lineage>
</organism>
<dbReference type="InterPro" id="IPR036704">
    <property type="entry name" value="RraA/RraA-like_sf"/>
</dbReference>
<evidence type="ECO:0000256" key="1">
    <source>
        <dbReference type="ARBA" id="ARBA00001342"/>
    </source>
</evidence>
<evidence type="ECO:0000256" key="4">
    <source>
        <dbReference type="ARBA" id="ARBA00011233"/>
    </source>
</evidence>
<dbReference type="GO" id="GO:0008948">
    <property type="term" value="F:oxaloacetate decarboxylase activity"/>
    <property type="evidence" value="ECO:0007669"/>
    <property type="project" value="UniProtKB-EC"/>
</dbReference>
<dbReference type="Pfam" id="PF03737">
    <property type="entry name" value="RraA-like"/>
    <property type="match status" value="1"/>
</dbReference>
<comment type="catalytic activity">
    <reaction evidence="1">
        <text>4-hydroxy-4-methyl-2-oxoglutarate = 2 pyruvate</text>
        <dbReference type="Rhea" id="RHEA:22748"/>
        <dbReference type="ChEBI" id="CHEBI:15361"/>
        <dbReference type="ChEBI" id="CHEBI:58276"/>
        <dbReference type="EC" id="4.1.3.17"/>
    </reaction>
</comment>
<dbReference type="EC" id="4.1.3.17" evidence="5"/>
<evidence type="ECO:0000256" key="6">
    <source>
        <dbReference type="ARBA" id="ARBA00012947"/>
    </source>
</evidence>
<feature type="binding site" evidence="13">
    <location>
        <begin position="105"/>
        <end position="108"/>
    </location>
    <ligand>
        <name>substrate</name>
    </ligand>
</feature>
<comment type="function">
    <text evidence="8">Catalyzes the aldol cleavage of 4-hydroxy-4-methyl-2-oxoglutarate (HMG) into 2 molecules of pyruvate. Also contains a secondary oxaloacetate (OAA) decarboxylase activity due to the common pyruvate enolate transition state formed following C-C bond cleavage in the retro-aldol and decarboxylation reactions.</text>
</comment>
<dbReference type="PANTHER" id="PTHR33254:SF4">
    <property type="entry name" value="4-HYDROXY-4-METHYL-2-OXOGLUTARATE ALDOLASE 3-RELATED"/>
    <property type="match status" value="1"/>
</dbReference>
<dbReference type="Proteomes" id="UP000267430">
    <property type="component" value="Unassembled WGS sequence"/>
</dbReference>
<accession>A0A433HRR4</accession>
<evidence type="ECO:0000256" key="3">
    <source>
        <dbReference type="ARBA" id="ARBA00008621"/>
    </source>
</evidence>
<dbReference type="RefSeq" id="WP_126863750.1">
    <property type="nucleotide sequence ID" value="NZ_JAUSTX010000005.1"/>
</dbReference>
<comment type="caution">
    <text evidence="14">The sequence shown here is derived from an EMBL/GenBank/DDBJ whole genome shotgun (WGS) entry which is preliminary data.</text>
</comment>
<evidence type="ECO:0000256" key="10">
    <source>
        <dbReference type="ARBA" id="ARBA00030169"/>
    </source>
</evidence>
<dbReference type="GO" id="GO:0047443">
    <property type="term" value="F:4-hydroxy-4-methyl-2-oxoglutarate aldolase activity"/>
    <property type="evidence" value="ECO:0007669"/>
    <property type="project" value="UniProtKB-EC"/>
</dbReference>
<keyword evidence="13" id="KW-0479">Metal-binding</keyword>
<dbReference type="AlphaFoldDB" id="A0A433HRR4"/>
<dbReference type="EMBL" id="RYZZ01000006">
    <property type="protein sequence ID" value="RUQ30965.1"/>
    <property type="molecule type" value="Genomic_DNA"/>
</dbReference>
<comment type="similarity">
    <text evidence="3">Belongs to the class II aldolase/RraA-like family.</text>
</comment>
<sequence>MMEGKKMVGHTGFGYIETIDRPCAELINNLTMMDSANVTDAQNRTGAMDRGIKPLDQGKRIFGTAITVELPLGDNLMLYKALDLAQPGDVLVVYTNGNFNKAIWGELMTKSAMLLKVGGLVVDGLIRDRQANRNHDFPIFCRGTTSVSVEKNGPGFVNGEIPCGGTVVRPGDIIIGDDDGVVVVKKENLSMVIENLKQIEQREITRSQEIANGQALPKWFAQLMAEKGLLPGMNREDTRIGKK</sequence>
<evidence type="ECO:0000256" key="11">
    <source>
        <dbReference type="ARBA" id="ARBA00032305"/>
    </source>
</evidence>
<proteinExistence type="inferred from homology"/>
<protein>
    <recommendedName>
        <fullName evidence="7">Putative 4-hydroxy-4-methyl-2-oxoglutarate aldolase</fullName>
        <ecNumber evidence="6">4.1.1.112</ecNumber>
        <ecNumber evidence="5">4.1.3.17</ecNumber>
    </recommendedName>
    <alternativeName>
        <fullName evidence="11">Oxaloacetate decarboxylase</fullName>
    </alternativeName>
    <alternativeName>
        <fullName evidence="9">Regulator of ribonuclease activity homolog</fullName>
    </alternativeName>
    <alternativeName>
        <fullName evidence="10">RraA-like protein</fullName>
    </alternativeName>
</protein>
<dbReference type="EC" id="4.1.1.112" evidence="6"/>
<evidence type="ECO:0000256" key="12">
    <source>
        <dbReference type="ARBA" id="ARBA00047973"/>
    </source>
</evidence>
<dbReference type="PANTHER" id="PTHR33254">
    <property type="entry name" value="4-HYDROXY-4-METHYL-2-OXOGLUTARATE ALDOLASE 3-RELATED"/>
    <property type="match status" value="1"/>
</dbReference>
<gene>
    <name evidence="14" type="ORF">ELQ35_05075</name>
</gene>
<comment type="cofactor">
    <cofactor evidence="2">
        <name>a divalent metal cation</name>
        <dbReference type="ChEBI" id="CHEBI:60240"/>
    </cofactor>
</comment>
<evidence type="ECO:0000256" key="7">
    <source>
        <dbReference type="ARBA" id="ARBA00016549"/>
    </source>
</evidence>
<keyword evidence="15" id="KW-1185">Reference proteome</keyword>
<dbReference type="GO" id="GO:0046872">
    <property type="term" value="F:metal ion binding"/>
    <property type="evidence" value="ECO:0007669"/>
    <property type="project" value="UniProtKB-KW"/>
</dbReference>
<dbReference type="OrthoDB" id="9784786at2"/>
<dbReference type="InterPro" id="IPR005493">
    <property type="entry name" value="RraA/RraA-like"/>
</dbReference>
<name>A0A433HRR4_9BACI</name>
<evidence type="ECO:0000256" key="8">
    <source>
        <dbReference type="ARBA" id="ARBA00025046"/>
    </source>
</evidence>
<keyword evidence="13" id="KW-0460">Magnesium</keyword>
<dbReference type="Gene3D" id="3.50.30.40">
    <property type="entry name" value="Ribonuclease E inhibitor RraA/RraA-like"/>
    <property type="match status" value="1"/>
</dbReference>
<evidence type="ECO:0000256" key="5">
    <source>
        <dbReference type="ARBA" id="ARBA00012213"/>
    </source>
</evidence>
<evidence type="ECO:0000313" key="14">
    <source>
        <dbReference type="EMBL" id="RUQ30965.1"/>
    </source>
</evidence>